<dbReference type="OrthoDB" id="2505754at2759"/>
<feature type="compositionally biased region" description="Polar residues" evidence="2">
    <location>
        <begin position="340"/>
        <end position="349"/>
    </location>
</feature>
<feature type="region of interest" description="Disordered" evidence="2">
    <location>
        <begin position="329"/>
        <end position="349"/>
    </location>
</feature>
<dbReference type="STRING" id="5643.A0A060SU58"/>
<feature type="compositionally biased region" description="Polar residues" evidence="2">
    <location>
        <begin position="237"/>
        <end position="250"/>
    </location>
</feature>
<evidence type="ECO:0000313" key="4">
    <source>
        <dbReference type="Proteomes" id="UP000029665"/>
    </source>
</evidence>
<dbReference type="EMBL" id="CCBP010000462">
    <property type="protein sequence ID" value="CDO77676.1"/>
    <property type="molecule type" value="Genomic_DNA"/>
</dbReference>
<dbReference type="AlphaFoldDB" id="A0A060SU58"/>
<dbReference type="OMA" id="LAHIVMQ"/>
<reference evidence="3" key="1">
    <citation type="submission" date="2014-01" db="EMBL/GenBank/DDBJ databases">
        <title>The genome of the white-rot fungus Pycnoporus cinnabarinus: a basidiomycete model with a versatile arsenal for lignocellulosic biomass breakdown.</title>
        <authorList>
            <person name="Levasseur A."/>
            <person name="Lomascolo A."/>
            <person name="Ruiz-Duenas F.J."/>
            <person name="Uzan E."/>
            <person name="Piumi F."/>
            <person name="Kues U."/>
            <person name="Ram A.F.J."/>
            <person name="Murat C."/>
            <person name="Haon M."/>
            <person name="Benoit I."/>
            <person name="Arfi Y."/>
            <person name="Chevret D."/>
            <person name="Drula E."/>
            <person name="Kwon M.J."/>
            <person name="Gouret P."/>
            <person name="Lesage-Meessen L."/>
            <person name="Lombard V."/>
            <person name="Mariette J."/>
            <person name="Noirot C."/>
            <person name="Park J."/>
            <person name="Patyshakuliyeva A."/>
            <person name="Wieneger R.A.B."/>
            <person name="Wosten H.A.B."/>
            <person name="Martin F."/>
            <person name="Coutinho P.M."/>
            <person name="de Vries R."/>
            <person name="Martinez A.T."/>
            <person name="Klopp C."/>
            <person name="Pontarotti P."/>
            <person name="Henrissat B."/>
            <person name="Record E."/>
        </authorList>
    </citation>
    <scope>NUCLEOTIDE SEQUENCE [LARGE SCALE GENOMIC DNA]</scope>
    <source>
        <strain evidence="3">BRFM137</strain>
    </source>
</reference>
<evidence type="ECO:0000256" key="1">
    <source>
        <dbReference type="SAM" id="Coils"/>
    </source>
</evidence>
<feature type="coiled-coil region" evidence="1">
    <location>
        <begin position="280"/>
        <end position="307"/>
    </location>
</feature>
<feature type="coiled-coil region" evidence="1">
    <location>
        <begin position="61"/>
        <end position="130"/>
    </location>
</feature>
<evidence type="ECO:0000256" key="2">
    <source>
        <dbReference type="SAM" id="MobiDB-lite"/>
    </source>
</evidence>
<dbReference type="Proteomes" id="UP000029665">
    <property type="component" value="Unassembled WGS sequence"/>
</dbReference>
<keyword evidence="4" id="KW-1185">Reference proteome</keyword>
<feature type="compositionally biased region" description="Pro residues" evidence="2">
    <location>
        <begin position="329"/>
        <end position="339"/>
    </location>
</feature>
<name>A0A060SU58_PYCCI</name>
<accession>A0A060SU58</accession>
<gene>
    <name evidence="3" type="ORF">BN946_scf184969.g27</name>
</gene>
<dbReference type="HOGENOM" id="CLU_031061_0_0_1"/>
<feature type="region of interest" description="Disordered" evidence="2">
    <location>
        <begin position="363"/>
        <end position="416"/>
    </location>
</feature>
<proteinExistence type="predicted"/>
<comment type="caution">
    <text evidence="3">The sequence shown here is derived from an EMBL/GenBank/DDBJ whole genome shotgun (WGS) entry which is preliminary data.</text>
</comment>
<keyword evidence="1" id="KW-0175">Coiled coil</keyword>
<organism evidence="3 4">
    <name type="scientific">Pycnoporus cinnabarinus</name>
    <name type="common">Cinnabar-red polypore</name>
    <name type="synonym">Trametes cinnabarina</name>
    <dbReference type="NCBI Taxonomy" id="5643"/>
    <lineage>
        <taxon>Eukaryota</taxon>
        <taxon>Fungi</taxon>
        <taxon>Dikarya</taxon>
        <taxon>Basidiomycota</taxon>
        <taxon>Agaricomycotina</taxon>
        <taxon>Agaricomycetes</taxon>
        <taxon>Polyporales</taxon>
        <taxon>Polyporaceae</taxon>
        <taxon>Trametes</taxon>
    </lineage>
</organism>
<sequence>MSAVHADEPRISFNHADLTRPTSIDLTLELERELDNESLPPTSPNPPRPQSLDTHVLASLVTQLRLSLAEVTKERDTLSEQLAEARTREESLKDALHHVTDKCIRLETDLESATSQRKEDEETISMLRTKVEESRCVTPLVVSVDRAVLTSQLLRCSRALMRLQTEKRMSVASNAPLDLSRPPASHASLSGPPSSRRSSFIPLGASSGSRMGHRRISSVSDSGVLGRGEPEWPPSPRSHQTFDSPDTTPTERAPAHHRRVSLLYGHGSVTLPEPANPIEVELLRKQVQALQQQLDDTKRDLVEVQEACEASELCVRALRTFIADNNVGLPPPTAKPAPPSNHSKQGSTASRWGFKLWTSAEPEPAKVAPAQPDVASPASTPVQATPSKFGSLFTGRKSTSSAASVSAPARPSYEPVHQEPMLNGSDTSSLSDSFGPISPVSEVPHMSIGEFQGKLAEAEHEAGGVASVLGRTQEVSVT</sequence>
<protein>
    <submittedName>
        <fullName evidence="3">Uncharacterized protein</fullName>
    </submittedName>
</protein>
<feature type="compositionally biased region" description="Low complexity" evidence="2">
    <location>
        <begin position="188"/>
        <end position="199"/>
    </location>
</feature>
<feature type="compositionally biased region" description="Polar residues" evidence="2">
    <location>
        <begin position="377"/>
        <end position="388"/>
    </location>
</feature>
<feature type="compositionally biased region" description="Low complexity" evidence="2">
    <location>
        <begin position="398"/>
        <end position="412"/>
    </location>
</feature>
<feature type="region of interest" description="Disordered" evidence="2">
    <location>
        <begin position="174"/>
        <end position="254"/>
    </location>
</feature>
<evidence type="ECO:0000313" key="3">
    <source>
        <dbReference type="EMBL" id="CDO77676.1"/>
    </source>
</evidence>